<dbReference type="OrthoDB" id="1881450at2759"/>
<dbReference type="EMBL" id="CM000883">
    <property type="protein sequence ID" value="PNT64776.1"/>
    <property type="molecule type" value="Genomic_DNA"/>
</dbReference>
<feature type="domain" description="Endonuclease/exonuclease/phosphatase" evidence="1">
    <location>
        <begin position="10"/>
        <end position="144"/>
    </location>
</feature>
<protein>
    <recommendedName>
        <fullName evidence="1">Endonuclease/exonuclease/phosphatase domain-containing protein</fullName>
    </recommendedName>
</protein>
<dbReference type="SUPFAM" id="SSF56219">
    <property type="entry name" value="DNase I-like"/>
    <property type="match status" value="1"/>
</dbReference>
<dbReference type="AlphaFoldDB" id="A0A2K2CRW6"/>
<sequence length="170" mass="18785">MDCKGLSFLVWNVRGLNDPGRCRAIRAIILKSGAAVVALCESKLELVTSFDINAMLGPRFDGFDYLPASGTRGGIVIAWQSSLVCLDSFVQGVFSLSARVCPSGEAPWWISVVYGPTCDLLKPAVVRDFNLLLDPEDKNNLQVRRSWIRRFRLVINELALKDAPLIGRDC</sequence>
<evidence type="ECO:0000313" key="2">
    <source>
        <dbReference type="EMBL" id="PNT64776.1"/>
    </source>
</evidence>
<accession>A0A2K2CRW6</accession>
<dbReference type="InterPro" id="IPR005135">
    <property type="entry name" value="Endo/exonuclease/phosphatase"/>
</dbReference>
<proteinExistence type="predicted"/>
<evidence type="ECO:0000259" key="1">
    <source>
        <dbReference type="Pfam" id="PF03372"/>
    </source>
</evidence>
<organism evidence="2">
    <name type="scientific">Brachypodium distachyon</name>
    <name type="common">Purple false brome</name>
    <name type="synonym">Trachynia distachya</name>
    <dbReference type="NCBI Taxonomy" id="15368"/>
    <lineage>
        <taxon>Eukaryota</taxon>
        <taxon>Viridiplantae</taxon>
        <taxon>Streptophyta</taxon>
        <taxon>Embryophyta</taxon>
        <taxon>Tracheophyta</taxon>
        <taxon>Spermatophyta</taxon>
        <taxon>Magnoliopsida</taxon>
        <taxon>Liliopsida</taxon>
        <taxon>Poales</taxon>
        <taxon>Poaceae</taxon>
        <taxon>BOP clade</taxon>
        <taxon>Pooideae</taxon>
        <taxon>Stipodae</taxon>
        <taxon>Brachypodieae</taxon>
        <taxon>Brachypodium</taxon>
    </lineage>
</organism>
<dbReference type="GO" id="GO:0003824">
    <property type="term" value="F:catalytic activity"/>
    <property type="evidence" value="ECO:0007669"/>
    <property type="project" value="InterPro"/>
</dbReference>
<name>A0A2K2CRW6_BRADI</name>
<dbReference type="Proteomes" id="UP000008810">
    <property type="component" value="Chromosome 4"/>
</dbReference>
<reference evidence="2 3" key="1">
    <citation type="journal article" date="2010" name="Nature">
        <title>Genome sequencing and analysis of the model grass Brachypodium distachyon.</title>
        <authorList>
            <consortium name="International Brachypodium Initiative"/>
        </authorList>
    </citation>
    <scope>NUCLEOTIDE SEQUENCE [LARGE SCALE GENOMIC DNA]</scope>
    <source>
        <strain evidence="2 3">Bd21</strain>
    </source>
</reference>
<keyword evidence="4" id="KW-1185">Reference proteome</keyword>
<dbReference type="Gene3D" id="3.60.10.10">
    <property type="entry name" value="Endonuclease/exonuclease/phosphatase"/>
    <property type="match status" value="1"/>
</dbReference>
<dbReference type="Gramene" id="PNT64776">
    <property type="protein sequence ID" value="PNT64776"/>
    <property type="gene ID" value="BRADI_4g32817v3"/>
</dbReference>
<reference evidence="3" key="3">
    <citation type="submission" date="2018-08" db="UniProtKB">
        <authorList>
            <consortium name="EnsemblPlants"/>
        </authorList>
    </citation>
    <scope>IDENTIFICATION</scope>
    <source>
        <strain evidence="3">cv. Bd21</strain>
    </source>
</reference>
<dbReference type="InterPro" id="IPR036691">
    <property type="entry name" value="Endo/exonu/phosph_ase_sf"/>
</dbReference>
<evidence type="ECO:0000313" key="4">
    <source>
        <dbReference type="Proteomes" id="UP000008810"/>
    </source>
</evidence>
<dbReference type="Pfam" id="PF03372">
    <property type="entry name" value="Exo_endo_phos"/>
    <property type="match status" value="1"/>
</dbReference>
<gene>
    <name evidence="2" type="ORF">BRADI_4g32817v3</name>
</gene>
<reference evidence="2" key="2">
    <citation type="submission" date="2017-06" db="EMBL/GenBank/DDBJ databases">
        <title>WGS assembly of Brachypodium distachyon.</title>
        <authorList>
            <consortium name="The International Brachypodium Initiative"/>
            <person name="Lucas S."/>
            <person name="Harmon-Smith M."/>
            <person name="Lail K."/>
            <person name="Tice H."/>
            <person name="Grimwood J."/>
            <person name="Bruce D."/>
            <person name="Barry K."/>
            <person name="Shu S."/>
            <person name="Lindquist E."/>
            <person name="Wang M."/>
            <person name="Pitluck S."/>
            <person name="Vogel J.P."/>
            <person name="Garvin D.F."/>
            <person name="Mockler T.C."/>
            <person name="Schmutz J."/>
            <person name="Rokhsar D."/>
            <person name="Bevan M.W."/>
        </authorList>
    </citation>
    <scope>NUCLEOTIDE SEQUENCE</scope>
    <source>
        <strain evidence="2">Bd21</strain>
    </source>
</reference>
<dbReference type="EnsemblPlants" id="PNT64776">
    <property type="protein sequence ID" value="PNT64776"/>
    <property type="gene ID" value="BRADI_4g32817v3"/>
</dbReference>
<evidence type="ECO:0000313" key="3">
    <source>
        <dbReference type="EnsemblPlants" id="PNT64776"/>
    </source>
</evidence>
<dbReference type="InParanoid" id="A0A2K2CRW6"/>